<feature type="chain" id="PRO_5047268672" evidence="1">
    <location>
        <begin position="32"/>
        <end position="243"/>
    </location>
</feature>
<reference evidence="2 3" key="1">
    <citation type="submission" date="2020-03" db="EMBL/GenBank/DDBJ databases">
        <title>Genomic Encyclopedia of Type Strains, Phase IV (KMG-IV): sequencing the most valuable type-strain genomes for metagenomic binning, comparative biology and taxonomic classification.</title>
        <authorList>
            <person name="Goeker M."/>
        </authorList>
    </citation>
    <scope>NUCLEOTIDE SEQUENCE [LARGE SCALE GENOMIC DNA]</scope>
    <source>
        <strain evidence="2 3">DSM 105096</strain>
    </source>
</reference>
<evidence type="ECO:0000313" key="2">
    <source>
        <dbReference type="EMBL" id="NJC27020.1"/>
    </source>
</evidence>
<name>A0ABX0XD66_9BACT</name>
<evidence type="ECO:0000313" key="3">
    <source>
        <dbReference type="Proteomes" id="UP000770785"/>
    </source>
</evidence>
<gene>
    <name evidence="2" type="ORF">GGR27_002533</name>
</gene>
<evidence type="ECO:0000256" key="1">
    <source>
        <dbReference type="SAM" id="SignalP"/>
    </source>
</evidence>
<protein>
    <submittedName>
        <fullName evidence="2">Uncharacterized protein</fullName>
    </submittedName>
</protein>
<sequence>MQLTPGTFWNVFPPFKRVLPLLFLLPLSVVAYGQTSTVATATHIFWSPDHPLRQSDYSTTVTKPDPVKHCQEIGLCWGASVVLFSVLDEPKRKRDQGKMLEKVYFAPAFCKDCSYALNDNTLDFLTQQIVFDLYELNARKNRRDLAAIYDQSPSYGIATVMFKTVERDNELVRKKIIAELTQEVYVKDVPGAYEKWRIIVDDLLLEMTAFATTEADRMRFITDEPLSGDYRKAETVIGTMKVQ</sequence>
<organism evidence="2 3">
    <name type="scientific">Neolewinella antarctica</name>
    <dbReference type="NCBI Taxonomy" id="442734"/>
    <lineage>
        <taxon>Bacteria</taxon>
        <taxon>Pseudomonadati</taxon>
        <taxon>Bacteroidota</taxon>
        <taxon>Saprospiria</taxon>
        <taxon>Saprospirales</taxon>
        <taxon>Lewinellaceae</taxon>
        <taxon>Neolewinella</taxon>
    </lineage>
</organism>
<comment type="caution">
    <text evidence="2">The sequence shown here is derived from an EMBL/GenBank/DDBJ whole genome shotgun (WGS) entry which is preliminary data.</text>
</comment>
<keyword evidence="3" id="KW-1185">Reference proteome</keyword>
<dbReference type="RefSeq" id="WP_168037782.1">
    <property type="nucleotide sequence ID" value="NZ_JAATJH010000004.1"/>
</dbReference>
<dbReference type="Proteomes" id="UP000770785">
    <property type="component" value="Unassembled WGS sequence"/>
</dbReference>
<proteinExistence type="predicted"/>
<feature type="signal peptide" evidence="1">
    <location>
        <begin position="1"/>
        <end position="31"/>
    </location>
</feature>
<keyword evidence="1" id="KW-0732">Signal</keyword>
<accession>A0ABX0XD66</accession>
<dbReference type="EMBL" id="JAATJH010000004">
    <property type="protein sequence ID" value="NJC27020.1"/>
    <property type="molecule type" value="Genomic_DNA"/>
</dbReference>